<reference evidence="1 2" key="1">
    <citation type="submission" date="2015-07" db="EMBL/GenBank/DDBJ databases">
        <title>The genome of Dufourea novaeangliae.</title>
        <authorList>
            <person name="Pan H."/>
            <person name="Kapheim K."/>
        </authorList>
    </citation>
    <scope>NUCLEOTIDE SEQUENCE [LARGE SCALE GENOMIC DNA]</scope>
    <source>
        <strain evidence="1">0120121106</strain>
        <tissue evidence="1">Whole body</tissue>
    </source>
</reference>
<keyword evidence="2" id="KW-1185">Reference proteome</keyword>
<dbReference type="PANTHER" id="PTHR21010:SF3">
    <property type="entry name" value="DAXX"/>
    <property type="match status" value="1"/>
</dbReference>
<gene>
    <name evidence="1" type="ORF">WN55_06663</name>
</gene>
<protein>
    <submittedName>
        <fullName evidence="1">Uncharacterized protein</fullName>
    </submittedName>
</protein>
<dbReference type="Proteomes" id="UP000076502">
    <property type="component" value="Unassembled WGS sequence"/>
</dbReference>
<organism evidence="1 2">
    <name type="scientific">Dufourea novaeangliae</name>
    <name type="common">Sweat bee</name>
    <dbReference type="NCBI Taxonomy" id="178035"/>
    <lineage>
        <taxon>Eukaryota</taxon>
        <taxon>Metazoa</taxon>
        <taxon>Ecdysozoa</taxon>
        <taxon>Arthropoda</taxon>
        <taxon>Hexapoda</taxon>
        <taxon>Insecta</taxon>
        <taxon>Pterygota</taxon>
        <taxon>Neoptera</taxon>
        <taxon>Endopterygota</taxon>
        <taxon>Hymenoptera</taxon>
        <taxon>Apocrita</taxon>
        <taxon>Aculeata</taxon>
        <taxon>Apoidea</taxon>
        <taxon>Anthophila</taxon>
        <taxon>Halictidae</taxon>
        <taxon>Rophitinae</taxon>
        <taxon>Dufourea</taxon>
    </lineage>
</organism>
<evidence type="ECO:0000313" key="1">
    <source>
        <dbReference type="EMBL" id="KZC05874.1"/>
    </source>
</evidence>
<proteinExistence type="predicted"/>
<dbReference type="PANTHER" id="PTHR21010">
    <property type="entry name" value="AGAP001581-PA"/>
    <property type="match status" value="1"/>
</dbReference>
<dbReference type="AlphaFoldDB" id="A0A154P3E8"/>
<accession>A0A154P3E8</accession>
<dbReference type="EMBL" id="KQ434801">
    <property type="protein sequence ID" value="KZC05874.1"/>
    <property type="molecule type" value="Genomic_DNA"/>
</dbReference>
<dbReference type="OrthoDB" id="10052054at2759"/>
<evidence type="ECO:0000313" key="2">
    <source>
        <dbReference type="Proteomes" id="UP000076502"/>
    </source>
</evidence>
<name>A0A154P3E8_DUFNO</name>
<sequence length="271" mass="32590">MSLKMYFLDSYLDFFMEIWERITKLRYNRRYREFREECLPGSLEKGWKEERWRREIRFRMGNEMKGGGGQTKEEAIETNKRLRIVRIRLEGSYEIAKRALVVLMCKYTDSKQVRNVFQRYNLLKVMIKDVIKLETQYWTLVDIPKQEKQETVPAFVLRACSIMEKSHKSGEGVKTTARLAEEVENKRERIERLEGMTTAQIEAENTQLTNDLYRLLKRYTGLRNLIRDLKVEYNNSKVYPIFPRYPILKDMIKDIMHNPDYMEVCHEVDQA</sequence>